<dbReference type="AlphaFoldDB" id="B4KL94"/>
<evidence type="ECO:0000313" key="4">
    <source>
        <dbReference type="Proteomes" id="UP000009192"/>
    </source>
</evidence>
<dbReference type="HOGENOM" id="CLU_1497787_0_0_1"/>
<feature type="signal peptide" evidence="2">
    <location>
        <begin position="1"/>
        <end position="23"/>
    </location>
</feature>
<feature type="chain" id="PRO_5006456587" evidence="2">
    <location>
        <begin position="24"/>
        <end position="155"/>
    </location>
</feature>
<evidence type="ECO:0000256" key="2">
    <source>
        <dbReference type="SAM" id="SignalP"/>
    </source>
</evidence>
<reference evidence="3 4" key="1">
    <citation type="journal article" date="2007" name="Nature">
        <title>Evolution of genes and genomes on the Drosophila phylogeny.</title>
        <authorList>
            <consortium name="Drosophila 12 Genomes Consortium"/>
            <person name="Clark A.G."/>
            <person name="Eisen M.B."/>
            <person name="Smith D.R."/>
            <person name="Bergman C.M."/>
            <person name="Oliver B."/>
            <person name="Markow T.A."/>
            <person name="Kaufman T.C."/>
            <person name="Kellis M."/>
            <person name="Gelbart W."/>
            <person name="Iyer V.N."/>
            <person name="Pollard D.A."/>
            <person name="Sackton T.B."/>
            <person name="Larracuente A.M."/>
            <person name="Singh N.D."/>
            <person name="Abad J.P."/>
            <person name="Abt D.N."/>
            <person name="Adryan B."/>
            <person name="Aguade M."/>
            <person name="Akashi H."/>
            <person name="Anderson W.W."/>
            <person name="Aquadro C.F."/>
            <person name="Ardell D.H."/>
            <person name="Arguello R."/>
            <person name="Artieri C.G."/>
            <person name="Barbash D.A."/>
            <person name="Barker D."/>
            <person name="Barsanti P."/>
            <person name="Batterham P."/>
            <person name="Batzoglou S."/>
            <person name="Begun D."/>
            <person name="Bhutkar A."/>
            <person name="Blanco E."/>
            <person name="Bosak S.A."/>
            <person name="Bradley R.K."/>
            <person name="Brand A.D."/>
            <person name="Brent M.R."/>
            <person name="Brooks A.N."/>
            <person name="Brown R.H."/>
            <person name="Butlin R.K."/>
            <person name="Caggese C."/>
            <person name="Calvi B.R."/>
            <person name="Bernardo de Carvalho A."/>
            <person name="Caspi A."/>
            <person name="Castrezana S."/>
            <person name="Celniker S.E."/>
            <person name="Chang J.L."/>
            <person name="Chapple C."/>
            <person name="Chatterji S."/>
            <person name="Chinwalla A."/>
            <person name="Civetta A."/>
            <person name="Clifton S.W."/>
            <person name="Comeron J.M."/>
            <person name="Costello J.C."/>
            <person name="Coyne J.A."/>
            <person name="Daub J."/>
            <person name="David R.G."/>
            <person name="Delcher A.L."/>
            <person name="Delehaunty K."/>
            <person name="Do C.B."/>
            <person name="Ebling H."/>
            <person name="Edwards K."/>
            <person name="Eickbush T."/>
            <person name="Evans J.D."/>
            <person name="Filipski A."/>
            <person name="Findeiss S."/>
            <person name="Freyhult E."/>
            <person name="Fulton L."/>
            <person name="Fulton R."/>
            <person name="Garcia A.C."/>
            <person name="Gardiner A."/>
            <person name="Garfield D.A."/>
            <person name="Garvin B.E."/>
            <person name="Gibson G."/>
            <person name="Gilbert D."/>
            <person name="Gnerre S."/>
            <person name="Godfrey J."/>
            <person name="Good R."/>
            <person name="Gotea V."/>
            <person name="Gravely B."/>
            <person name="Greenberg A.J."/>
            <person name="Griffiths-Jones S."/>
            <person name="Gross S."/>
            <person name="Guigo R."/>
            <person name="Gustafson E.A."/>
            <person name="Haerty W."/>
            <person name="Hahn M.W."/>
            <person name="Halligan D.L."/>
            <person name="Halpern A.L."/>
            <person name="Halter G.M."/>
            <person name="Han M.V."/>
            <person name="Heger A."/>
            <person name="Hillier L."/>
            <person name="Hinrichs A.S."/>
            <person name="Holmes I."/>
            <person name="Hoskins R.A."/>
            <person name="Hubisz M.J."/>
            <person name="Hultmark D."/>
            <person name="Huntley M.A."/>
            <person name="Jaffe D.B."/>
            <person name="Jagadeeshan S."/>
            <person name="Jeck W.R."/>
            <person name="Johnson J."/>
            <person name="Jones C.D."/>
            <person name="Jordan W.C."/>
            <person name="Karpen G.H."/>
            <person name="Kataoka E."/>
            <person name="Keightley P.D."/>
            <person name="Kheradpour P."/>
            <person name="Kirkness E.F."/>
            <person name="Koerich L.B."/>
            <person name="Kristiansen K."/>
            <person name="Kudrna D."/>
            <person name="Kulathinal R.J."/>
            <person name="Kumar S."/>
            <person name="Kwok R."/>
            <person name="Lander E."/>
            <person name="Langley C.H."/>
            <person name="Lapoint R."/>
            <person name="Lazzaro B.P."/>
            <person name="Lee S.J."/>
            <person name="Levesque L."/>
            <person name="Li R."/>
            <person name="Lin C.F."/>
            <person name="Lin M.F."/>
            <person name="Lindblad-Toh K."/>
            <person name="Llopart A."/>
            <person name="Long M."/>
            <person name="Low L."/>
            <person name="Lozovsky E."/>
            <person name="Lu J."/>
            <person name="Luo M."/>
            <person name="Machado C.A."/>
            <person name="Makalowski W."/>
            <person name="Marzo M."/>
            <person name="Matsuda M."/>
            <person name="Matzkin L."/>
            <person name="McAllister B."/>
            <person name="McBride C.S."/>
            <person name="McKernan B."/>
            <person name="McKernan K."/>
            <person name="Mendez-Lago M."/>
            <person name="Minx P."/>
            <person name="Mollenhauer M.U."/>
            <person name="Montooth K."/>
            <person name="Mount S.M."/>
            <person name="Mu X."/>
            <person name="Myers E."/>
            <person name="Negre B."/>
            <person name="Newfeld S."/>
            <person name="Nielsen R."/>
            <person name="Noor M.A."/>
            <person name="O'Grady P."/>
            <person name="Pachter L."/>
            <person name="Papaceit M."/>
            <person name="Parisi M.J."/>
            <person name="Parisi M."/>
            <person name="Parts L."/>
            <person name="Pedersen J.S."/>
            <person name="Pesole G."/>
            <person name="Phillippy A.M."/>
            <person name="Ponting C.P."/>
            <person name="Pop M."/>
            <person name="Porcelli D."/>
            <person name="Powell J.R."/>
            <person name="Prohaska S."/>
            <person name="Pruitt K."/>
            <person name="Puig M."/>
            <person name="Quesneville H."/>
            <person name="Ram K.R."/>
            <person name="Rand D."/>
            <person name="Rasmussen M.D."/>
            <person name="Reed L.K."/>
            <person name="Reenan R."/>
            <person name="Reily A."/>
            <person name="Remington K.A."/>
            <person name="Rieger T.T."/>
            <person name="Ritchie M.G."/>
            <person name="Robin C."/>
            <person name="Rogers Y.H."/>
            <person name="Rohde C."/>
            <person name="Rozas J."/>
            <person name="Rubenfield M.J."/>
            <person name="Ruiz A."/>
            <person name="Russo S."/>
            <person name="Salzberg S.L."/>
            <person name="Sanchez-Gracia A."/>
            <person name="Saranga D.J."/>
            <person name="Sato H."/>
            <person name="Schaeffer S.W."/>
            <person name="Schatz M.C."/>
            <person name="Schlenke T."/>
            <person name="Schwartz R."/>
            <person name="Segarra C."/>
            <person name="Singh R.S."/>
            <person name="Sirot L."/>
            <person name="Sirota M."/>
            <person name="Sisneros N.B."/>
            <person name="Smith C.D."/>
            <person name="Smith T.F."/>
            <person name="Spieth J."/>
            <person name="Stage D.E."/>
            <person name="Stark A."/>
            <person name="Stephan W."/>
            <person name="Strausberg R.L."/>
            <person name="Strempel S."/>
            <person name="Sturgill D."/>
            <person name="Sutton G."/>
            <person name="Sutton G.G."/>
            <person name="Tao W."/>
            <person name="Teichmann S."/>
            <person name="Tobari Y.N."/>
            <person name="Tomimura Y."/>
            <person name="Tsolas J.M."/>
            <person name="Valente V.L."/>
            <person name="Venter E."/>
            <person name="Venter J.C."/>
            <person name="Vicario S."/>
            <person name="Vieira F.G."/>
            <person name="Vilella A.J."/>
            <person name="Villasante A."/>
            <person name="Walenz B."/>
            <person name="Wang J."/>
            <person name="Wasserman M."/>
            <person name="Watts T."/>
            <person name="Wilson D."/>
            <person name="Wilson R.K."/>
            <person name="Wing R.A."/>
            <person name="Wolfner M.F."/>
            <person name="Wong A."/>
            <person name="Wong G.K."/>
            <person name="Wu C.I."/>
            <person name="Wu G."/>
            <person name="Yamamoto D."/>
            <person name="Yang H.P."/>
            <person name="Yang S.P."/>
            <person name="Yorke J.A."/>
            <person name="Yoshida K."/>
            <person name="Zdobnov E."/>
            <person name="Zhang P."/>
            <person name="Zhang Y."/>
            <person name="Zimin A.V."/>
            <person name="Baldwin J."/>
            <person name="Abdouelleil A."/>
            <person name="Abdulkadir J."/>
            <person name="Abebe A."/>
            <person name="Abera B."/>
            <person name="Abreu J."/>
            <person name="Acer S.C."/>
            <person name="Aftuck L."/>
            <person name="Alexander A."/>
            <person name="An P."/>
            <person name="Anderson E."/>
            <person name="Anderson S."/>
            <person name="Arachi H."/>
            <person name="Azer M."/>
            <person name="Bachantsang P."/>
            <person name="Barry A."/>
            <person name="Bayul T."/>
            <person name="Berlin A."/>
            <person name="Bessette D."/>
            <person name="Bloom T."/>
            <person name="Blye J."/>
            <person name="Boguslavskiy L."/>
            <person name="Bonnet C."/>
            <person name="Boukhgalter B."/>
            <person name="Bourzgui I."/>
            <person name="Brown A."/>
            <person name="Cahill P."/>
            <person name="Channer S."/>
            <person name="Cheshatsang Y."/>
            <person name="Chuda L."/>
            <person name="Citroen M."/>
            <person name="Collymore A."/>
            <person name="Cooke P."/>
            <person name="Costello M."/>
            <person name="D'Aco K."/>
            <person name="Daza R."/>
            <person name="De Haan G."/>
            <person name="DeGray S."/>
            <person name="DeMaso C."/>
            <person name="Dhargay N."/>
            <person name="Dooley K."/>
            <person name="Dooley E."/>
            <person name="Doricent M."/>
            <person name="Dorje P."/>
            <person name="Dorjee K."/>
            <person name="Dupes A."/>
            <person name="Elong R."/>
            <person name="Falk J."/>
            <person name="Farina A."/>
            <person name="Faro S."/>
            <person name="Ferguson D."/>
            <person name="Fisher S."/>
            <person name="Foley C.D."/>
            <person name="Franke A."/>
            <person name="Friedrich D."/>
            <person name="Gadbois L."/>
            <person name="Gearin G."/>
            <person name="Gearin C.R."/>
            <person name="Giannoukos G."/>
            <person name="Goode T."/>
            <person name="Graham J."/>
            <person name="Grandbois E."/>
            <person name="Grewal S."/>
            <person name="Gyaltsen K."/>
            <person name="Hafez N."/>
            <person name="Hagos B."/>
            <person name="Hall J."/>
            <person name="Henson C."/>
            <person name="Hollinger A."/>
            <person name="Honan T."/>
            <person name="Huard M.D."/>
            <person name="Hughes L."/>
            <person name="Hurhula B."/>
            <person name="Husby M.E."/>
            <person name="Kamat A."/>
            <person name="Kanga B."/>
            <person name="Kashin S."/>
            <person name="Khazanovich D."/>
            <person name="Kisner P."/>
            <person name="Lance K."/>
            <person name="Lara M."/>
            <person name="Lee W."/>
            <person name="Lennon N."/>
            <person name="Letendre F."/>
            <person name="LeVine R."/>
            <person name="Lipovsky A."/>
            <person name="Liu X."/>
            <person name="Liu J."/>
            <person name="Liu S."/>
            <person name="Lokyitsang T."/>
            <person name="Lokyitsang Y."/>
            <person name="Lubonja R."/>
            <person name="Lui A."/>
            <person name="MacDonald P."/>
            <person name="Magnisalis V."/>
            <person name="Maru K."/>
            <person name="Matthews C."/>
            <person name="McCusker W."/>
            <person name="McDonough S."/>
            <person name="Mehta T."/>
            <person name="Meldrim J."/>
            <person name="Meneus L."/>
            <person name="Mihai O."/>
            <person name="Mihalev A."/>
            <person name="Mihova T."/>
            <person name="Mittelman R."/>
            <person name="Mlenga V."/>
            <person name="Montmayeur A."/>
            <person name="Mulrain L."/>
            <person name="Navidi A."/>
            <person name="Naylor J."/>
            <person name="Negash T."/>
            <person name="Nguyen T."/>
            <person name="Nguyen N."/>
            <person name="Nicol R."/>
            <person name="Norbu C."/>
            <person name="Norbu N."/>
            <person name="Novod N."/>
            <person name="O'Neill B."/>
            <person name="Osman S."/>
            <person name="Markiewicz E."/>
            <person name="Oyono O.L."/>
            <person name="Patti C."/>
            <person name="Phunkhang P."/>
            <person name="Pierre F."/>
            <person name="Priest M."/>
            <person name="Raghuraman S."/>
            <person name="Rege F."/>
            <person name="Reyes R."/>
            <person name="Rise C."/>
            <person name="Rogov P."/>
            <person name="Ross K."/>
            <person name="Ryan E."/>
            <person name="Settipalli S."/>
            <person name="Shea T."/>
            <person name="Sherpa N."/>
            <person name="Shi L."/>
            <person name="Shih D."/>
            <person name="Sparrow T."/>
            <person name="Spaulding J."/>
            <person name="Stalker J."/>
            <person name="Stange-Thomann N."/>
            <person name="Stavropoulos S."/>
            <person name="Stone C."/>
            <person name="Strader C."/>
            <person name="Tesfaye S."/>
            <person name="Thomson T."/>
            <person name="Thoulutsang Y."/>
            <person name="Thoulutsang D."/>
            <person name="Topham K."/>
            <person name="Topping I."/>
            <person name="Tsamla T."/>
            <person name="Vassiliev H."/>
            <person name="Vo A."/>
            <person name="Wangchuk T."/>
            <person name="Wangdi T."/>
            <person name="Weiand M."/>
            <person name="Wilkinson J."/>
            <person name="Wilson A."/>
            <person name="Yadav S."/>
            <person name="Young G."/>
            <person name="Yu Q."/>
            <person name="Zembek L."/>
            <person name="Zhong D."/>
            <person name="Zimmer A."/>
            <person name="Zwirko Z."/>
            <person name="Jaffe D.B."/>
            <person name="Alvarez P."/>
            <person name="Brockman W."/>
            <person name="Butler J."/>
            <person name="Chin C."/>
            <person name="Gnerre S."/>
            <person name="Grabherr M."/>
            <person name="Kleber M."/>
            <person name="Mauceli E."/>
            <person name="MacCallum I."/>
        </authorList>
    </citation>
    <scope>NUCLEOTIDE SEQUENCE [LARGE SCALE GENOMIC DNA]</scope>
    <source>
        <strain evidence="4">Tucson 15081-1352.22</strain>
    </source>
</reference>
<dbReference type="GeneID" id="6576322"/>
<evidence type="ECO:0000256" key="1">
    <source>
        <dbReference type="SAM" id="MobiDB-lite"/>
    </source>
</evidence>
<keyword evidence="4" id="KW-1185">Reference proteome</keyword>
<accession>B4KL94</accession>
<sequence length="155" mass="15446">MKLLAAVLFACVATLALLHSVYGTPVPPANPEASAANAKPAANPEANPASSSAPNPVANLKEPAANPAPNQTDLLLNDELLGTTADTSNPPYRVSLQDADAKDAAPVVVHSLAPSSSNLPGNAAYPSQAAPSVDAAPNLNEVGADGAADQQVLVV</sequence>
<dbReference type="Proteomes" id="UP000009192">
    <property type="component" value="Unassembled WGS sequence"/>
</dbReference>
<name>B4KL94_DROMO</name>
<dbReference type="KEGG" id="dmo:Dmoj_GI13412"/>
<protein>
    <submittedName>
        <fullName evidence="3">Acp7</fullName>
    </submittedName>
</protein>
<dbReference type="EMBL" id="CH933807">
    <property type="protein sequence ID" value="EDW11755.2"/>
    <property type="molecule type" value="Genomic_DNA"/>
</dbReference>
<feature type="compositionally biased region" description="Low complexity" evidence="1">
    <location>
        <begin position="31"/>
        <end position="59"/>
    </location>
</feature>
<feature type="region of interest" description="Disordered" evidence="1">
    <location>
        <begin position="31"/>
        <end position="94"/>
    </location>
</feature>
<gene>
    <name evidence="3" type="primary">Dmoj\Acp7</name>
    <name evidence="3" type="ORF">Dmoj_GI13412</name>
</gene>
<dbReference type="InParanoid" id="B4KL94"/>
<dbReference type="OrthoDB" id="10559734at2759"/>
<keyword evidence="2" id="KW-0732">Signal</keyword>
<evidence type="ECO:0000313" key="3">
    <source>
        <dbReference type="EMBL" id="EDW11755.2"/>
    </source>
</evidence>
<organism evidence="3 4">
    <name type="scientific">Drosophila mojavensis</name>
    <name type="common">Fruit fly</name>
    <dbReference type="NCBI Taxonomy" id="7230"/>
    <lineage>
        <taxon>Eukaryota</taxon>
        <taxon>Metazoa</taxon>
        <taxon>Ecdysozoa</taxon>
        <taxon>Arthropoda</taxon>
        <taxon>Hexapoda</taxon>
        <taxon>Insecta</taxon>
        <taxon>Pterygota</taxon>
        <taxon>Neoptera</taxon>
        <taxon>Endopterygota</taxon>
        <taxon>Diptera</taxon>
        <taxon>Brachycera</taxon>
        <taxon>Muscomorpha</taxon>
        <taxon>Ephydroidea</taxon>
        <taxon>Drosophilidae</taxon>
        <taxon>Drosophila</taxon>
    </lineage>
</organism>
<proteinExistence type="predicted"/>